<dbReference type="RefSeq" id="WP_268238146.1">
    <property type="nucleotide sequence ID" value="NZ_BMIW01000003.1"/>
</dbReference>
<reference evidence="2" key="1">
    <citation type="journal article" date="2019" name="Int. J. Syst. Evol. Microbiol.">
        <title>The Global Catalogue of Microorganisms (GCM) 10K type strain sequencing project: providing services to taxonomists for standard genome sequencing and annotation.</title>
        <authorList>
            <consortium name="The Broad Institute Genomics Platform"/>
            <consortium name="The Broad Institute Genome Sequencing Center for Infectious Disease"/>
            <person name="Wu L."/>
            <person name="Ma J."/>
        </authorList>
    </citation>
    <scope>NUCLEOTIDE SEQUENCE [LARGE SCALE GENOMIC DNA]</scope>
    <source>
        <strain evidence="2">CGMCC 1.15420</strain>
    </source>
</reference>
<sequence>MKHDDYELFDQDFDLFIRKGLESFGLDPEGKVIENENIDR</sequence>
<protein>
    <submittedName>
        <fullName evidence="1">Uncharacterized protein</fullName>
    </submittedName>
</protein>
<evidence type="ECO:0000313" key="1">
    <source>
        <dbReference type="EMBL" id="GGF86529.1"/>
    </source>
</evidence>
<proteinExistence type="predicted"/>
<organism evidence="1 2">
    <name type="scientific">Paenibacillus aceti</name>
    <dbReference type="NCBI Taxonomy" id="1820010"/>
    <lineage>
        <taxon>Bacteria</taxon>
        <taxon>Bacillati</taxon>
        <taxon>Bacillota</taxon>
        <taxon>Bacilli</taxon>
        <taxon>Bacillales</taxon>
        <taxon>Paenibacillaceae</taxon>
        <taxon>Paenibacillus</taxon>
    </lineage>
</organism>
<evidence type="ECO:0000313" key="2">
    <source>
        <dbReference type="Proteomes" id="UP000608420"/>
    </source>
</evidence>
<gene>
    <name evidence="1" type="ORF">GCM10010913_05030</name>
</gene>
<dbReference type="EMBL" id="BMIW01000003">
    <property type="protein sequence ID" value="GGF86529.1"/>
    <property type="molecule type" value="Genomic_DNA"/>
</dbReference>
<dbReference type="Proteomes" id="UP000608420">
    <property type="component" value="Unassembled WGS sequence"/>
</dbReference>
<accession>A0ABQ1VRC7</accession>
<comment type="caution">
    <text evidence="1">The sequence shown here is derived from an EMBL/GenBank/DDBJ whole genome shotgun (WGS) entry which is preliminary data.</text>
</comment>
<name>A0ABQ1VRC7_9BACL</name>
<keyword evidence="2" id="KW-1185">Reference proteome</keyword>